<dbReference type="NCBIfam" id="TIGR02895">
    <property type="entry name" value="spore_sigI"/>
    <property type="match status" value="1"/>
</dbReference>
<dbReference type="HAMAP" id="MF_02064">
    <property type="entry name" value="Sigma70_SigI"/>
    <property type="match status" value="1"/>
</dbReference>
<accession>A0A1X9MAE8</accession>
<keyword evidence="2 6" id="KW-0805">Transcription regulation</keyword>
<dbReference type="PIRSF" id="PIRSF038953">
    <property type="entry name" value="SigI"/>
    <property type="match status" value="1"/>
</dbReference>
<evidence type="ECO:0000256" key="5">
    <source>
        <dbReference type="ARBA" id="ARBA00023163"/>
    </source>
</evidence>
<proteinExistence type="inferred from homology"/>
<comment type="activity regulation">
    <text evidence="6">Negatively regulated by the anti-sigma-I factor RsgI.</text>
</comment>
<feature type="DNA-binding region" description="H-T-H motif" evidence="6">
    <location>
        <begin position="190"/>
        <end position="209"/>
    </location>
</feature>
<keyword evidence="3 6" id="KW-0731">Sigma factor</keyword>
<keyword evidence="9" id="KW-1185">Reference proteome</keyword>
<comment type="subcellular location">
    <subcellularLocation>
        <location evidence="6">Cytoplasm</location>
    </subcellularLocation>
</comment>
<reference evidence="8 9" key="1">
    <citation type="submission" date="2017-04" db="EMBL/GenBank/DDBJ databases">
        <title>Bacillus krulwichiae AM31D Genome sequencing and assembly.</title>
        <authorList>
            <person name="Krulwich T.A."/>
            <person name="Anastor L."/>
            <person name="Ehrlich R."/>
            <person name="Ehrlich G.D."/>
            <person name="Janto B."/>
        </authorList>
    </citation>
    <scope>NUCLEOTIDE SEQUENCE [LARGE SCALE GENOMIC DNA]</scope>
    <source>
        <strain evidence="8 9">AM31D</strain>
    </source>
</reference>
<keyword evidence="4 6" id="KW-0238">DNA-binding</keyword>
<dbReference type="SUPFAM" id="SSF88946">
    <property type="entry name" value="Sigma2 domain of RNA polymerase sigma factors"/>
    <property type="match status" value="1"/>
</dbReference>
<evidence type="ECO:0000313" key="8">
    <source>
        <dbReference type="EMBL" id="ARK29570.1"/>
    </source>
</evidence>
<dbReference type="KEGG" id="bkw:BkAM31D_06680"/>
<sequence length="236" mass="28072">MKSDELQIILQQIRDGDELARERMIRHYKPYIINVAGKVSKKFVSWNDEESSIALLAFNKALDHFEEEAGRTFLNYVYLLIHRDLIDYYRKENKETHFSYQSTSEDEKSIDHESDLAIAQYEKEIQAHELIEEILELDLTLQQYKIAFEELEKHSPKHRDTREDLFDIAHTIAEDDECTDLLISKKKLPSSLIVKKYGWKKKTLERHRKYLITLIVIALNPQWEQLSQYVRKKGTE</sequence>
<dbReference type="Pfam" id="PF04542">
    <property type="entry name" value="Sigma70_r2"/>
    <property type="match status" value="1"/>
</dbReference>
<dbReference type="InterPro" id="IPR014244">
    <property type="entry name" value="RNA_pol_sigma-I"/>
</dbReference>
<dbReference type="GO" id="GO:0006352">
    <property type="term" value="P:DNA-templated transcription initiation"/>
    <property type="evidence" value="ECO:0007669"/>
    <property type="project" value="UniProtKB-UniRule"/>
</dbReference>
<dbReference type="InterPro" id="IPR007627">
    <property type="entry name" value="RNA_pol_sigma70_r2"/>
</dbReference>
<dbReference type="RefSeq" id="WP_066154244.1">
    <property type="nucleotide sequence ID" value="NZ_CP020814.1"/>
</dbReference>
<dbReference type="EMBL" id="CP020814">
    <property type="protein sequence ID" value="ARK29570.1"/>
    <property type="molecule type" value="Genomic_DNA"/>
</dbReference>
<dbReference type="STRING" id="199441.BkAM31D_06680"/>
<evidence type="ECO:0000256" key="1">
    <source>
        <dbReference type="ARBA" id="ARBA00022490"/>
    </source>
</evidence>
<keyword evidence="5 6" id="KW-0804">Transcription</keyword>
<feature type="short sequence motif" description="Polymerase core binding" evidence="6">
    <location>
        <begin position="49"/>
        <end position="62"/>
    </location>
</feature>
<dbReference type="Proteomes" id="UP000193006">
    <property type="component" value="Chromosome"/>
</dbReference>
<evidence type="ECO:0000256" key="4">
    <source>
        <dbReference type="ARBA" id="ARBA00023125"/>
    </source>
</evidence>
<dbReference type="InterPro" id="IPR013325">
    <property type="entry name" value="RNA_pol_sigma_r2"/>
</dbReference>
<dbReference type="GO" id="GO:0016987">
    <property type="term" value="F:sigma factor activity"/>
    <property type="evidence" value="ECO:0007669"/>
    <property type="project" value="UniProtKB-UniRule"/>
</dbReference>
<gene>
    <name evidence="6 8" type="primary">sigI</name>
    <name evidence="8" type="ORF">BkAM31D_06680</name>
</gene>
<dbReference type="GO" id="GO:0005737">
    <property type="term" value="C:cytoplasm"/>
    <property type="evidence" value="ECO:0007669"/>
    <property type="project" value="UniProtKB-SubCell"/>
</dbReference>
<keyword evidence="1 6" id="KW-0963">Cytoplasm</keyword>
<comment type="subunit">
    <text evidence="6">Interacts with RsgI.</text>
</comment>
<evidence type="ECO:0000256" key="2">
    <source>
        <dbReference type="ARBA" id="ARBA00023015"/>
    </source>
</evidence>
<evidence type="ECO:0000256" key="3">
    <source>
        <dbReference type="ARBA" id="ARBA00023082"/>
    </source>
</evidence>
<evidence type="ECO:0000259" key="7">
    <source>
        <dbReference type="Pfam" id="PF04542"/>
    </source>
</evidence>
<name>A0A1X9MAE8_9BACI</name>
<dbReference type="Gene3D" id="1.10.1740.10">
    <property type="match status" value="1"/>
</dbReference>
<evidence type="ECO:0000313" key="9">
    <source>
        <dbReference type="Proteomes" id="UP000193006"/>
    </source>
</evidence>
<keyword evidence="6" id="KW-0346">Stress response</keyword>
<evidence type="ECO:0000256" key="6">
    <source>
        <dbReference type="HAMAP-Rule" id="MF_02064"/>
    </source>
</evidence>
<feature type="domain" description="RNA polymerase sigma-70 region 2" evidence="7">
    <location>
        <begin position="24"/>
        <end position="94"/>
    </location>
</feature>
<dbReference type="GO" id="GO:0003677">
    <property type="term" value="F:DNA binding"/>
    <property type="evidence" value="ECO:0007669"/>
    <property type="project" value="UniProtKB-UniRule"/>
</dbReference>
<dbReference type="AlphaFoldDB" id="A0A1X9MAE8"/>
<comment type="function">
    <text evidence="6">Sigma factors are initiation factors that promote the attachment of RNA polymerase to specific initiation sites and are then released.</text>
</comment>
<protein>
    <recommendedName>
        <fullName evidence="6">RNA polymerase sigma factor SigI</fullName>
    </recommendedName>
</protein>
<comment type="similarity">
    <text evidence="6">Belongs to the sigma-70 factor family. SigI subfamily.</text>
</comment>
<organism evidence="8 9">
    <name type="scientific">Halalkalibacter krulwichiae</name>
    <dbReference type="NCBI Taxonomy" id="199441"/>
    <lineage>
        <taxon>Bacteria</taxon>
        <taxon>Bacillati</taxon>
        <taxon>Bacillota</taxon>
        <taxon>Bacilli</taxon>
        <taxon>Bacillales</taxon>
        <taxon>Bacillaceae</taxon>
        <taxon>Halalkalibacter</taxon>
    </lineage>
</organism>